<evidence type="ECO:0000256" key="4">
    <source>
        <dbReference type="ARBA" id="ARBA00023125"/>
    </source>
</evidence>
<keyword evidence="3" id="KW-0731">Sigma factor</keyword>
<evidence type="ECO:0000256" key="6">
    <source>
        <dbReference type="SAM" id="MobiDB-lite"/>
    </source>
</evidence>
<keyword evidence="5" id="KW-0804">Transcription</keyword>
<dbReference type="GO" id="GO:0006352">
    <property type="term" value="P:DNA-templated transcription initiation"/>
    <property type="evidence" value="ECO:0007669"/>
    <property type="project" value="InterPro"/>
</dbReference>
<dbReference type="Pfam" id="PF08281">
    <property type="entry name" value="Sigma70_r4_2"/>
    <property type="match status" value="1"/>
</dbReference>
<reference evidence="10" key="1">
    <citation type="submission" date="2017-10" db="EMBL/GenBank/DDBJ databases">
        <authorList>
            <person name="Toshchakov S.V."/>
            <person name="Goeva M.A."/>
        </authorList>
    </citation>
    <scope>NUCLEOTIDE SEQUENCE [LARGE SCALE GENOMIC DNA]</scope>
    <source>
        <strain evidence="10">JR1/69-1-13</strain>
    </source>
</reference>
<evidence type="ECO:0000256" key="1">
    <source>
        <dbReference type="ARBA" id="ARBA00010641"/>
    </source>
</evidence>
<dbReference type="Gene3D" id="1.10.1740.10">
    <property type="match status" value="1"/>
</dbReference>
<dbReference type="Pfam" id="PF04542">
    <property type="entry name" value="Sigma70_r2"/>
    <property type="match status" value="1"/>
</dbReference>
<keyword evidence="4" id="KW-0238">DNA-binding</keyword>
<dbReference type="InterPro" id="IPR036388">
    <property type="entry name" value="WH-like_DNA-bd_sf"/>
</dbReference>
<evidence type="ECO:0000256" key="3">
    <source>
        <dbReference type="ARBA" id="ARBA00023082"/>
    </source>
</evidence>
<sequence>MSGAMAIPSCAGLGLLSGARATAQDRHPHWAALMARAQAGDARAYEALLRECLPLLRAVCRARLREPAEAEDAVQDTLLSLHRVRHTYDPARPFRPWLMAIAERRVADRLRRLARQGGLTPPVEEAEEPREPGPGAEQTLADRQDTARLREAAQGLPPAQHTAVMLTKIEELSLAEASRRSGMSVGALKVATHRALHALRRRLSGED</sequence>
<feature type="domain" description="RNA polymerase sigma-70 region 2" evidence="7">
    <location>
        <begin position="48"/>
        <end position="115"/>
    </location>
</feature>
<dbReference type="InterPro" id="IPR013249">
    <property type="entry name" value="RNA_pol_sigma70_r4_t2"/>
</dbReference>
<feature type="region of interest" description="Disordered" evidence="6">
    <location>
        <begin position="115"/>
        <end position="139"/>
    </location>
</feature>
<dbReference type="SUPFAM" id="SSF88946">
    <property type="entry name" value="Sigma2 domain of RNA polymerase sigma factors"/>
    <property type="match status" value="1"/>
</dbReference>
<gene>
    <name evidence="9" type="ORF">CR165_22605</name>
</gene>
<comment type="similarity">
    <text evidence="1">Belongs to the sigma-70 factor family. ECF subfamily.</text>
</comment>
<evidence type="ECO:0000313" key="10">
    <source>
        <dbReference type="Proteomes" id="UP000245048"/>
    </source>
</evidence>
<dbReference type="PANTHER" id="PTHR43133:SF58">
    <property type="entry name" value="ECF RNA POLYMERASE SIGMA FACTOR SIGD"/>
    <property type="match status" value="1"/>
</dbReference>
<dbReference type="Gene3D" id="1.10.10.10">
    <property type="entry name" value="Winged helix-like DNA-binding domain superfamily/Winged helix DNA-binding domain"/>
    <property type="match status" value="1"/>
</dbReference>
<dbReference type="InterPro" id="IPR013325">
    <property type="entry name" value="RNA_pol_sigma_r2"/>
</dbReference>
<dbReference type="OrthoDB" id="7041663at2"/>
<evidence type="ECO:0000256" key="5">
    <source>
        <dbReference type="ARBA" id="ARBA00023163"/>
    </source>
</evidence>
<dbReference type="InterPro" id="IPR013324">
    <property type="entry name" value="RNA_pol_sigma_r3/r4-like"/>
</dbReference>
<dbReference type="NCBIfam" id="TIGR02937">
    <property type="entry name" value="sigma70-ECF"/>
    <property type="match status" value="1"/>
</dbReference>
<dbReference type="InterPro" id="IPR014284">
    <property type="entry name" value="RNA_pol_sigma-70_dom"/>
</dbReference>
<comment type="caution">
    <text evidence="9">The sequence shown here is derived from an EMBL/GenBank/DDBJ whole genome shotgun (WGS) entry which is preliminary data.</text>
</comment>
<evidence type="ECO:0000259" key="8">
    <source>
        <dbReference type="Pfam" id="PF08281"/>
    </source>
</evidence>
<protein>
    <submittedName>
        <fullName evidence="9">RNA polymerase subunit sigma</fullName>
    </submittedName>
</protein>
<name>A0A2U1UY67_9PROT</name>
<dbReference type="GO" id="GO:0003677">
    <property type="term" value="F:DNA binding"/>
    <property type="evidence" value="ECO:0007669"/>
    <property type="project" value="UniProtKB-KW"/>
</dbReference>
<dbReference type="InterPro" id="IPR039425">
    <property type="entry name" value="RNA_pol_sigma-70-like"/>
</dbReference>
<dbReference type="AlphaFoldDB" id="A0A2U1UY67"/>
<evidence type="ECO:0000259" key="7">
    <source>
        <dbReference type="Pfam" id="PF04542"/>
    </source>
</evidence>
<keyword evidence="10" id="KW-1185">Reference proteome</keyword>
<feature type="domain" description="RNA polymerase sigma factor 70 region 4 type 2" evidence="8">
    <location>
        <begin position="148"/>
        <end position="197"/>
    </location>
</feature>
<dbReference type="SUPFAM" id="SSF88659">
    <property type="entry name" value="Sigma3 and sigma4 domains of RNA polymerase sigma factors"/>
    <property type="match status" value="1"/>
</dbReference>
<dbReference type="InterPro" id="IPR007627">
    <property type="entry name" value="RNA_pol_sigma70_r2"/>
</dbReference>
<evidence type="ECO:0000313" key="9">
    <source>
        <dbReference type="EMBL" id="PWC26551.1"/>
    </source>
</evidence>
<dbReference type="EMBL" id="PDOA01000032">
    <property type="protein sequence ID" value="PWC26551.1"/>
    <property type="molecule type" value="Genomic_DNA"/>
</dbReference>
<organism evidence="9 10">
    <name type="scientific">Teichococcus aestuarii</name>
    <dbReference type="NCBI Taxonomy" id="568898"/>
    <lineage>
        <taxon>Bacteria</taxon>
        <taxon>Pseudomonadati</taxon>
        <taxon>Pseudomonadota</taxon>
        <taxon>Alphaproteobacteria</taxon>
        <taxon>Acetobacterales</taxon>
        <taxon>Roseomonadaceae</taxon>
        <taxon>Roseomonas</taxon>
    </lineage>
</organism>
<dbReference type="Proteomes" id="UP000245048">
    <property type="component" value="Unassembled WGS sequence"/>
</dbReference>
<proteinExistence type="inferred from homology"/>
<keyword evidence="2" id="KW-0805">Transcription regulation</keyword>
<dbReference type="GO" id="GO:0016987">
    <property type="term" value="F:sigma factor activity"/>
    <property type="evidence" value="ECO:0007669"/>
    <property type="project" value="UniProtKB-KW"/>
</dbReference>
<dbReference type="PANTHER" id="PTHR43133">
    <property type="entry name" value="RNA POLYMERASE ECF-TYPE SIGMA FACTO"/>
    <property type="match status" value="1"/>
</dbReference>
<evidence type="ECO:0000256" key="2">
    <source>
        <dbReference type="ARBA" id="ARBA00023015"/>
    </source>
</evidence>
<accession>A0A2U1UY67</accession>